<protein>
    <submittedName>
        <fullName evidence="1">Uncharacterized protein</fullName>
    </submittedName>
</protein>
<dbReference type="AlphaFoldDB" id="A0A427B3M2"/>
<gene>
    <name evidence="1" type="ORF">B296_00018578</name>
</gene>
<dbReference type="EMBL" id="AMZH03000567">
    <property type="protein sequence ID" value="RRT83066.1"/>
    <property type="molecule type" value="Genomic_DNA"/>
</dbReference>
<sequence length="156" mass="16954">MVVDVTVCGCLMAVDALGRQTERRVQAQTGLSRPAPFSVALCFPSCPVRGYIAPYSLEHGAAADCVDDKRLSRPGPGWKFLMVALLLKVYSLGLKLRCCKIPLRYVVKCIGGISMEGVSSAYNSDNADDSLVLMVVWSRCDFKFSKVATKNVVNTV</sequence>
<organism evidence="1 2">
    <name type="scientific">Ensete ventricosum</name>
    <name type="common">Abyssinian banana</name>
    <name type="synonym">Musa ensete</name>
    <dbReference type="NCBI Taxonomy" id="4639"/>
    <lineage>
        <taxon>Eukaryota</taxon>
        <taxon>Viridiplantae</taxon>
        <taxon>Streptophyta</taxon>
        <taxon>Embryophyta</taxon>
        <taxon>Tracheophyta</taxon>
        <taxon>Spermatophyta</taxon>
        <taxon>Magnoliopsida</taxon>
        <taxon>Liliopsida</taxon>
        <taxon>Zingiberales</taxon>
        <taxon>Musaceae</taxon>
        <taxon>Ensete</taxon>
    </lineage>
</organism>
<evidence type="ECO:0000313" key="1">
    <source>
        <dbReference type="EMBL" id="RRT83066.1"/>
    </source>
</evidence>
<reference evidence="1 2" key="1">
    <citation type="journal article" date="2014" name="Agronomy (Basel)">
        <title>A Draft Genome Sequence for Ensete ventricosum, the Drought-Tolerant Tree Against Hunger.</title>
        <authorList>
            <person name="Harrison J."/>
            <person name="Moore K.A."/>
            <person name="Paszkiewicz K."/>
            <person name="Jones T."/>
            <person name="Grant M."/>
            <person name="Ambacheew D."/>
            <person name="Muzemil S."/>
            <person name="Studholme D.J."/>
        </authorList>
    </citation>
    <scope>NUCLEOTIDE SEQUENCE [LARGE SCALE GENOMIC DNA]</scope>
</reference>
<proteinExistence type="predicted"/>
<accession>A0A427B3M2</accession>
<evidence type="ECO:0000313" key="2">
    <source>
        <dbReference type="Proteomes" id="UP000287651"/>
    </source>
</evidence>
<dbReference type="Proteomes" id="UP000287651">
    <property type="component" value="Unassembled WGS sequence"/>
</dbReference>
<comment type="caution">
    <text evidence="1">The sequence shown here is derived from an EMBL/GenBank/DDBJ whole genome shotgun (WGS) entry which is preliminary data.</text>
</comment>
<name>A0A427B3M2_ENSVE</name>